<dbReference type="Gene3D" id="3.70.10.10">
    <property type="match status" value="1"/>
</dbReference>
<dbReference type="GO" id="GO:0005737">
    <property type="term" value="C:cytoplasm"/>
    <property type="evidence" value="ECO:0007669"/>
    <property type="project" value="UniProtKB-SubCell"/>
</dbReference>
<dbReference type="PATRIC" id="fig|45065.4.peg.914"/>
<proteinExistence type="inferred from homology"/>
<comment type="function">
    <text evidence="10">Confers DNA tethering and processivity to DNA polymerases and other proteins. Acts as a clamp, forming a ring around DNA (a reaction catalyzed by the clamp-loading complex) which diffuses in an ATP-independent manner freely and bidirectionally along dsDNA. Initially characterized for its ability to contact the catalytic subunit of DNA polymerase III (Pol III), a complex, multichain enzyme responsible for most of the replicative synthesis in bacteria; Pol III exhibits 3'-5' exonuclease proofreading activity. The beta chain is required for initiation of replication as well as for processivity of DNA replication.</text>
</comment>
<accession>A0A0W0TZR2</accession>
<keyword evidence="12" id="KW-1185">Reference proteome</keyword>
<dbReference type="PANTHER" id="PTHR30478">
    <property type="entry name" value="DNA POLYMERASE III SUBUNIT BETA"/>
    <property type="match status" value="1"/>
</dbReference>
<evidence type="ECO:0000256" key="2">
    <source>
        <dbReference type="ARBA" id="ARBA00010752"/>
    </source>
</evidence>
<organism evidence="11 12">
    <name type="scientific">Legionella geestiana</name>
    <dbReference type="NCBI Taxonomy" id="45065"/>
    <lineage>
        <taxon>Bacteria</taxon>
        <taxon>Pseudomonadati</taxon>
        <taxon>Pseudomonadota</taxon>
        <taxon>Gammaproteobacteria</taxon>
        <taxon>Legionellales</taxon>
        <taxon>Legionellaceae</taxon>
        <taxon>Legionella</taxon>
    </lineage>
</organism>
<dbReference type="PIRSF" id="PIRSF000804">
    <property type="entry name" value="DNA_pol_III_b"/>
    <property type="match status" value="1"/>
</dbReference>
<keyword evidence="6 10" id="KW-0548">Nucleotidyltransferase</keyword>
<dbReference type="STRING" id="45065.Lgee_0852"/>
<dbReference type="InterPro" id="IPR001001">
    <property type="entry name" value="DNA_polIII_beta"/>
</dbReference>
<evidence type="ECO:0000256" key="9">
    <source>
        <dbReference type="ARBA" id="ARBA00023125"/>
    </source>
</evidence>
<evidence type="ECO:0000313" key="12">
    <source>
        <dbReference type="Proteomes" id="UP000054785"/>
    </source>
</evidence>
<dbReference type="SUPFAM" id="SSF55979">
    <property type="entry name" value="DNA clamp"/>
    <property type="match status" value="3"/>
</dbReference>
<evidence type="ECO:0000256" key="8">
    <source>
        <dbReference type="ARBA" id="ARBA00022932"/>
    </source>
</evidence>
<evidence type="ECO:0000256" key="7">
    <source>
        <dbReference type="ARBA" id="ARBA00022705"/>
    </source>
</evidence>
<comment type="subunit">
    <text evidence="10">Forms a ring-shaped head-to-tail homodimer around DNA.</text>
</comment>
<comment type="similarity">
    <text evidence="2 10">Belongs to the beta sliding clamp family.</text>
</comment>
<dbReference type="Pfam" id="PF02767">
    <property type="entry name" value="DNA_pol3_beta_2"/>
    <property type="match status" value="1"/>
</dbReference>
<dbReference type="SMART" id="SM00480">
    <property type="entry name" value="POL3Bc"/>
    <property type="match status" value="1"/>
</dbReference>
<dbReference type="EMBL" id="LNYC01000029">
    <property type="protein sequence ID" value="KTD01208.1"/>
    <property type="molecule type" value="Genomic_DNA"/>
</dbReference>
<evidence type="ECO:0000256" key="5">
    <source>
        <dbReference type="ARBA" id="ARBA00022679"/>
    </source>
</evidence>
<dbReference type="NCBIfam" id="TIGR00663">
    <property type="entry name" value="dnan"/>
    <property type="match status" value="1"/>
</dbReference>
<dbReference type="InterPro" id="IPR046938">
    <property type="entry name" value="DNA_clamp_sf"/>
</dbReference>
<dbReference type="Proteomes" id="UP000054785">
    <property type="component" value="Unassembled WGS sequence"/>
</dbReference>
<dbReference type="GO" id="GO:0008408">
    <property type="term" value="F:3'-5' exonuclease activity"/>
    <property type="evidence" value="ECO:0007669"/>
    <property type="project" value="InterPro"/>
</dbReference>
<evidence type="ECO:0000256" key="4">
    <source>
        <dbReference type="ARBA" id="ARBA00022490"/>
    </source>
</evidence>
<evidence type="ECO:0000256" key="3">
    <source>
        <dbReference type="ARBA" id="ARBA00021035"/>
    </source>
</evidence>
<evidence type="ECO:0000256" key="6">
    <source>
        <dbReference type="ARBA" id="ARBA00022695"/>
    </source>
</evidence>
<keyword evidence="5 10" id="KW-0808">Transferase</keyword>
<evidence type="ECO:0000313" key="11">
    <source>
        <dbReference type="EMBL" id="KTD01208.1"/>
    </source>
</evidence>
<dbReference type="GO" id="GO:0006271">
    <property type="term" value="P:DNA strand elongation involved in DNA replication"/>
    <property type="evidence" value="ECO:0007669"/>
    <property type="project" value="TreeGrafter"/>
</dbReference>
<protein>
    <recommendedName>
        <fullName evidence="3 10">Beta sliding clamp</fullName>
    </recommendedName>
</protein>
<dbReference type="Gene3D" id="3.10.150.10">
    <property type="entry name" value="DNA Polymerase III, subunit A, domain 2"/>
    <property type="match status" value="1"/>
</dbReference>
<evidence type="ECO:0000256" key="10">
    <source>
        <dbReference type="PIRNR" id="PIRNR000804"/>
    </source>
</evidence>
<dbReference type="InterPro" id="IPR022637">
    <property type="entry name" value="DNA_polIII_beta_cen"/>
</dbReference>
<gene>
    <name evidence="11" type="primary">dnaN</name>
    <name evidence="11" type="ORF">Lgee_0852</name>
</gene>
<evidence type="ECO:0000256" key="1">
    <source>
        <dbReference type="ARBA" id="ARBA00004496"/>
    </source>
</evidence>
<keyword evidence="7 10" id="KW-0235">DNA replication</keyword>
<keyword evidence="9" id="KW-0238">DNA-binding</keyword>
<reference evidence="11 12" key="1">
    <citation type="submission" date="2015-11" db="EMBL/GenBank/DDBJ databases">
        <title>Genomic analysis of 38 Legionella species identifies large and diverse effector repertoires.</title>
        <authorList>
            <person name="Burstein D."/>
            <person name="Amaro F."/>
            <person name="Zusman T."/>
            <person name="Lifshitz Z."/>
            <person name="Cohen O."/>
            <person name="Gilbert J.A."/>
            <person name="Pupko T."/>
            <person name="Shuman H.A."/>
            <person name="Segal G."/>
        </authorList>
    </citation>
    <scope>NUCLEOTIDE SEQUENCE [LARGE SCALE GENOMIC DNA]</scope>
    <source>
        <strain evidence="11 12">ATCC 49504</strain>
    </source>
</reference>
<keyword evidence="4 10" id="KW-0963">Cytoplasm</keyword>
<dbReference type="AlphaFoldDB" id="A0A0W0TZR2"/>
<comment type="caution">
    <text evidence="11">The sequence shown here is derived from an EMBL/GenBank/DDBJ whole genome shotgun (WGS) entry which is preliminary data.</text>
</comment>
<dbReference type="CDD" id="cd00140">
    <property type="entry name" value="beta_clamp"/>
    <property type="match status" value="1"/>
</dbReference>
<dbReference type="RefSeq" id="WP_028385800.1">
    <property type="nucleotide sequence ID" value="NZ_CAAAHN010000002.1"/>
</dbReference>
<dbReference type="InterPro" id="IPR022634">
    <property type="entry name" value="DNA_polIII_beta_N"/>
</dbReference>
<name>A0A0W0TZR2_9GAMM</name>
<dbReference type="OrthoDB" id="8421503at2"/>
<dbReference type="Pfam" id="PF00712">
    <property type="entry name" value="DNA_pol3_beta"/>
    <property type="match status" value="1"/>
</dbReference>
<dbReference type="Pfam" id="PF02768">
    <property type="entry name" value="DNA_pol3_beta_3"/>
    <property type="match status" value="1"/>
</dbReference>
<dbReference type="InterPro" id="IPR022635">
    <property type="entry name" value="DNA_polIII_beta_C"/>
</dbReference>
<sequence length="368" mass="40838">MFQFTLPKEELLTPLLTVAGAIDKKHALPVLSNVLIEVFDDYVSLTGTDLELEIRARIPCNNAGNSGRTTVAARKLVDIVRSLEDGARPTISCADSTLTLTQGRGKYRLSTLPADTFPASEREVSEVEFTLARESLLQVLQATHFAMSQQDVRIFLNGLLLEFDGNGLTAVATDGHRMAICRIPLEQKQAFHRLLLPRKSIQEMLRLLQHVEDATIGVSAGKNHFCLQTVQFTFLTRVIDSRFPAYSKAIPAEHHHTAVIDSDLLRRTLSRIVILAHEKSRAVRLHLQPSQLTLVANNQQREEAEETLEAETTGGELTIGINASYMLDVLNFLSSGSVRLSFSGSDSSILLESLENADYQYIIMPMKL</sequence>
<dbReference type="GO" id="GO:0009360">
    <property type="term" value="C:DNA polymerase III complex"/>
    <property type="evidence" value="ECO:0007669"/>
    <property type="project" value="InterPro"/>
</dbReference>
<dbReference type="PANTHER" id="PTHR30478:SF0">
    <property type="entry name" value="BETA SLIDING CLAMP"/>
    <property type="match status" value="1"/>
</dbReference>
<dbReference type="GO" id="GO:0003677">
    <property type="term" value="F:DNA binding"/>
    <property type="evidence" value="ECO:0007669"/>
    <property type="project" value="UniProtKB-UniRule"/>
</dbReference>
<comment type="subcellular location">
    <subcellularLocation>
        <location evidence="1 10">Cytoplasm</location>
    </subcellularLocation>
</comment>
<keyword evidence="8 10" id="KW-0239">DNA-directed DNA polymerase</keyword>
<dbReference type="GO" id="GO:0003887">
    <property type="term" value="F:DNA-directed DNA polymerase activity"/>
    <property type="evidence" value="ECO:0007669"/>
    <property type="project" value="UniProtKB-UniRule"/>
</dbReference>